<feature type="transmembrane region" description="Helical" evidence="2">
    <location>
        <begin position="203"/>
        <end position="221"/>
    </location>
</feature>
<dbReference type="InterPro" id="IPR056647">
    <property type="entry name" value="DUF7745"/>
</dbReference>
<sequence length="416" mass="48687">MANEFLDKVEDNAIARIWSEKGQLEKRDSLAKGYVSELWDYTRISVTQNNLQELREIWDRWNDETKQLIKQKGECKCIPWRNLRDLILVHPDMKKKVDVFALSIYELVIFPRALGHVDEAVDQLDKGVTPVPTILAKTFRSLNTCRRAGEGRFIEIVATPRRDDISKENWTAILQNLQEEDVEWRASWLIPDKILYRCGSFDWVLLLGIWGAVGYAHLFVLRQYGSRQFVPTTHGLAQCEFLYQEDNYKKKVKEISQAWNQAHKMKRLSVGSMTTPEYSEWRSKRVNDNIPELNSEGVRPMEEIKGKLCKIEEMKKRMEELEYALQGCGQRIEFLEGNEERWREQLYHSQNQIQDRDYIMGKAVSQIREVANYLQTMAIQANVLSTKYELESDRGQELASLLKEVKTLSIKAKPYL</sequence>
<feature type="coiled-coil region" evidence="1">
    <location>
        <begin position="304"/>
        <end position="331"/>
    </location>
</feature>
<dbReference type="EMBL" id="JABFAC010244365">
    <property type="protein sequence ID" value="MBA0636081.1"/>
    <property type="molecule type" value="Genomic_DNA"/>
</dbReference>
<dbReference type="PANTHER" id="PTHR48200:SF1">
    <property type="entry name" value="AMINOTRANSFERASE-LIKE PLANT MOBILE DOMAIN-CONTAINING PROTEIN"/>
    <property type="match status" value="1"/>
</dbReference>
<evidence type="ECO:0000313" key="5">
    <source>
        <dbReference type="Proteomes" id="UP000593561"/>
    </source>
</evidence>
<keyword evidence="1" id="KW-0175">Coiled coil</keyword>
<dbReference type="PANTHER" id="PTHR48200">
    <property type="entry name" value="PROTEIN, PUTATIVE-RELATED"/>
    <property type="match status" value="1"/>
</dbReference>
<reference evidence="4 5" key="1">
    <citation type="journal article" date="2019" name="Genome Biol. Evol.">
        <title>Insights into the evolution of the New World diploid cottons (Gossypium, subgenus Houzingenia) based on genome sequencing.</title>
        <authorList>
            <person name="Grover C.E."/>
            <person name="Arick M.A. 2nd"/>
            <person name="Thrash A."/>
            <person name="Conover J.L."/>
            <person name="Sanders W.S."/>
            <person name="Peterson D.G."/>
            <person name="Frelichowski J.E."/>
            <person name="Scheffler J.A."/>
            <person name="Scheffler B.E."/>
            <person name="Wendel J.F."/>
        </authorList>
    </citation>
    <scope>NUCLEOTIDE SEQUENCE [LARGE SCALE GENOMIC DNA]</scope>
    <source>
        <strain evidence="4">27</strain>
        <tissue evidence="4">Leaf</tissue>
    </source>
</reference>
<gene>
    <name evidence="4" type="ORF">Godav_024616</name>
</gene>
<name>A0A7J8TD44_GOSDV</name>
<organism evidence="4 5">
    <name type="scientific">Gossypium davidsonii</name>
    <name type="common">Davidson's cotton</name>
    <name type="synonym">Gossypium klotzschianum subsp. davidsonii</name>
    <dbReference type="NCBI Taxonomy" id="34287"/>
    <lineage>
        <taxon>Eukaryota</taxon>
        <taxon>Viridiplantae</taxon>
        <taxon>Streptophyta</taxon>
        <taxon>Embryophyta</taxon>
        <taxon>Tracheophyta</taxon>
        <taxon>Spermatophyta</taxon>
        <taxon>Magnoliopsida</taxon>
        <taxon>eudicotyledons</taxon>
        <taxon>Gunneridae</taxon>
        <taxon>Pentapetalae</taxon>
        <taxon>rosids</taxon>
        <taxon>malvids</taxon>
        <taxon>Malvales</taxon>
        <taxon>Malvaceae</taxon>
        <taxon>Malvoideae</taxon>
        <taxon>Gossypium</taxon>
    </lineage>
</organism>
<evidence type="ECO:0000259" key="3">
    <source>
        <dbReference type="Pfam" id="PF24924"/>
    </source>
</evidence>
<proteinExistence type="predicted"/>
<dbReference type="AlphaFoldDB" id="A0A7J8TD44"/>
<accession>A0A7J8TD44</accession>
<dbReference type="Proteomes" id="UP000593561">
    <property type="component" value="Unassembled WGS sequence"/>
</dbReference>
<protein>
    <recommendedName>
        <fullName evidence="3">DUF7745 domain-containing protein</fullName>
    </recommendedName>
</protein>
<evidence type="ECO:0000256" key="1">
    <source>
        <dbReference type="SAM" id="Coils"/>
    </source>
</evidence>
<dbReference type="Pfam" id="PF24924">
    <property type="entry name" value="DUF7745"/>
    <property type="match status" value="1"/>
</dbReference>
<feature type="domain" description="DUF7745" evidence="3">
    <location>
        <begin position="91"/>
        <end position="286"/>
    </location>
</feature>
<evidence type="ECO:0000313" key="4">
    <source>
        <dbReference type="EMBL" id="MBA0636081.1"/>
    </source>
</evidence>
<keyword evidence="2" id="KW-0812">Transmembrane</keyword>
<keyword evidence="5" id="KW-1185">Reference proteome</keyword>
<evidence type="ECO:0000256" key="2">
    <source>
        <dbReference type="SAM" id="Phobius"/>
    </source>
</evidence>
<keyword evidence="2" id="KW-1133">Transmembrane helix</keyword>
<comment type="caution">
    <text evidence="4">The sequence shown here is derived from an EMBL/GenBank/DDBJ whole genome shotgun (WGS) entry which is preliminary data.</text>
</comment>
<keyword evidence="2" id="KW-0472">Membrane</keyword>